<evidence type="ECO:0000313" key="1">
    <source>
        <dbReference type="EMBL" id="AFS83414.1"/>
    </source>
</evidence>
<dbReference type="KEGG" id="nir:NSED_08110"/>
<dbReference type="AlphaFoldDB" id="K0BDB1"/>
<dbReference type="EMBL" id="CP003843">
    <property type="protein sequence ID" value="AFS83414.1"/>
    <property type="molecule type" value="Genomic_DNA"/>
</dbReference>
<dbReference type="GeneID" id="13698380"/>
<evidence type="ECO:0000313" key="2">
    <source>
        <dbReference type="Proteomes" id="UP000006100"/>
    </source>
</evidence>
<accession>K0BDB1</accession>
<dbReference type="Proteomes" id="UP000006100">
    <property type="component" value="Chromosome"/>
</dbReference>
<dbReference type="HOGENOM" id="CLU_170329_2_0_2"/>
<proteinExistence type="predicted"/>
<protein>
    <submittedName>
        <fullName evidence="1">AsnC family transcriptional regulator</fullName>
    </submittedName>
</protein>
<organism evidence="1 2">
    <name type="scientific">Candidatus Nitrosopumilus sediminis</name>
    <dbReference type="NCBI Taxonomy" id="1229909"/>
    <lineage>
        <taxon>Archaea</taxon>
        <taxon>Nitrososphaerota</taxon>
        <taxon>Nitrososphaeria</taxon>
        <taxon>Nitrosopumilales</taxon>
        <taxon>Nitrosopumilaceae</taxon>
        <taxon>Nitrosopumilus</taxon>
    </lineage>
</organism>
<dbReference type="eggNOG" id="arCOG01117">
    <property type="taxonomic scope" value="Archaea"/>
</dbReference>
<name>K0BDB1_9ARCH</name>
<reference evidence="1 2" key="1">
    <citation type="journal article" date="2012" name="J. Bacteriol.">
        <title>Draft Genome Sequence of an Ammonia-Oxidizing Archaeon, "Candidatus Nitrosopumilus sediminis" AR2, from Svalbard in the Arctic Circle.</title>
        <authorList>
            <person name="Park S.J."/>
            <person name="Kim J.G."/>
            <person name="Jung M.Y."/>
            <person name="Kim S.J."/>
            <person name="Cha I.T."/>
            <person name="Ghai R."/>
            <person name="Martin-Cuadrado A.B."/>
            <person name="Rodriguez-Valera F."/>
            <person name="Rhee S.K."/>
        </authorList>
    </citation>
    <scope>NUCLEOTIDE SEQUENCE [LARGE SCALE GENOMIC DNA]</scope>
    <source>
        <strain evidence="1 2">AR2</strain>
    </source>
</reference>
<gene>
    <name evidence="1" type="ORF">NSED_08110</name>
</gene>
<dbReference type="PATRIC" id="fig|1229909.8.peg.1784"/>
<dbReference type="RefSeq" id="WP_014965784.1">
    <property type="nucleotide sequence ID" value="NC_018656.1"/>
</dbReference>
<sequence length="73" mass="8231">MEKAYVLINCNLGKEDDILHSLQNIKSVKVHGSLEIIIEETNNYLDVLQEDIPCKIKSLPSLKTTFTPTGMKN</sequence>
<keyword evidence="2" id="KW-1185">Reference proteome</keyword>